<keyword evidence="2 4" id="KW-0238">DNA-binding</keyword>
<dbReference type="EMBL" id="BJHY01000001">
    <property type="protein sequence ID" value="GDY76202.1"/>
    <property type="molecule type" value="Genomic_DNA"/>
</dbReference>
<organism evidence="6 9">
    <name type="scientific">Streptomyces avermitilis</name>
    <dbReference type="NCBI Taxonomy" id="33903"/>
    <lineage>
        <taxon>Bacteria</taxon>
        <taxon>Bacillati</taxon>
        <taxon>Actinomycetota</taxon>
        <taxon>Actinomycetes</taxon>
        <taxon>Kitasatosporales</taxon>
        <taxon>Streptomycetaceae</taxon>
        <taxon>Streptomyces</taxon>
    </lineage>
</organism>
<dbReference type="SMR" id="A0A4D4LRN1"/>
<dbReference type="OMA" id="NCESAGG"/>
<dbReference type="PRINTS" id="PR00455">
    <property type="entry name" value="HTHTETR"/>
</dbReference>
<dbReference type="SUPFAM" id="SSF48498">
    <property type="entry name" value="Tetracyclin repressor-like, C-terminal domain"/>
    <property type="match status" value="1"/>
</dbReference>
<dbReference type="EMBL" id="BJHX01000001">
    <property type="protein sequence ID" value="GDY63655.1"/>
    <property type="molecule type" value="Genomic_DNA"/>
</dbReference>
<evidence type="ECO:0000259" key="5">
    <source>
        <dbReference type="PROSITE" id="PS50977"/>
    </source>
</evidence>
<feature type="domain" description="HTH tetR-type" evidence="5">
    <location>
        <begin position="8"/>
        <end position="68"/>
    </location>
</feature>
<keyword evidence="1" id="KW-0805">Transcription regulation</keyword>
<proteinExistence type="predicted"/>
<dbReference type="AlphaFoldDB" id="A0A4D4LRN1"/>
<dbReference type="NCBIfam" id="NF041196">
    <property type="entry name" value="ScbR_bind_reg"/>
    <property type="match status" value="1"/>
</dbReference>
<dbReference type="PROSITE" id="PS50977">
    <property type="entry name" value="HTH_TETR_2"/>
    <property type="match status" value="1"/>
</dbReference>
<reference evidence="6 9" key="2">
    <citation type="submission" date="2019-04" db="EMBL/GenBank/DDBJ databases">
        <title>Draft genome sequences of Streptomyces avermitilis NBRC 14893.</title>
        <authorList>
            <person name="Komaki H."/>
            <person name="Tamura T."/>
            <person name="Hosoyama A."/>
        </authorList>
    </citation>
    <scope>NUCLEOTIDE SEQUENCE [LARGE SCALE GENOMIC DNA]</scope>
    <source>
        <strain evidence="6 9">NBRC 14893</strain>
    </source>
</reference>
<dbReference type="InterPro" id="IPR050109">
    <property type="entry name" value="HTH-type_TetR-like_transc_reg"/>
</dbReference>
<dbReference type="RefSeq" id="WP_010985133.1">
    <property type="nucleotide sequence ID" value="NZ_BAABTN010000123.1"/>
</dbReference>
<comment type="caution">
    <text evidence="6">The sequence shown here is derived from an EMBL/GenBank/DDBJ whole genome shotgun (WGS) entry which is preliminary data.</text>
</comment>
<dbReference type="Gene3D" id="1.10.357.10">
    <property type="entry name" value="Tetracycline Repressor, domain 2"/>
    <property type="match status" value="1"/>
</dbReference>
<name>A0A4D4LRN1_STRAX</name>
<dbReference type="Proteomes" id="UP000299211">
    <property type="component" value="Unassembled WGS sequence"/>
</dbReference>
<dbReference type="STRING" id="33903.AQJ43_04530"/>
<dbReference type="GeneID" id="41540765"/>
<evidence type="ECO:0000256" key="2">
    <source>
        <dbReference type="ARBA" id="ARBA00023125"/>
    </source>
</evidence>
<keyword evidence="3" id="KW-0804">Transcription</keyword>
<reference evidence="7 8" key="1">
    <citation type="submission" date="2019-04" db="EMBL/GenBank/DDBJ databases">
        <title>Draft genome sequences of Streptomyces avermitilis ATCC 31267.</title>
        <authorList>
            <person name="Komaki H."/>
            <person name="Tamura T."/>
            <person name="Hosoyama A."/>
        </authorList>
    </citation>
    <scope>NUCLEOTIDE SEQUENCE [LARGE SCALE GENOMIC DNA]</scope>
    <source>
        <strain evidence="7 8">ATCC 31267</strain>
    </source>
</reference>
<evidence type="ECO:0000313" key="9">
    <source>
        <dbReference type="Proteomes" id="UP000302139"/>
    </source>
</evidence>
<dbReference type="Pfam" id="PF00440">
    <property type="entry name" value="TetR_N"/>
    <property type="match status" value="1"/>
</dbReference>
<evidence type="ECO:0000256" key="4">
    <source>
        <dbReference type="PROSITE-ProRule" id="PRU00335"/>
    </source>
</evidence>
<evidence type="ECO:0000256" key="3">
    <source>
        <dbReference type="ARBA" id="ARBA00023163"/>
    </source>
</evidence>
<dbReference type="GO" id="GO:0003700">
    <property type="term" value="F:DNA-binding transcription factor activity"/>
    <property type="evidence" value="ECO:0007669"/>
    <property type="project" value="TreeGrafter"/>
</dbReference>
<dbReference type="InterPro" id="IPR001647">
    <property type="entry name" value="HTH_TetR"/>
</dbReference>
<sequence>MTKQERAARTRHALIRSAAHAFERQGYTQARLADISACAGVSPGALHFHFESKAEVARAVEAAAGVSLRRAAWLAQPPGTNALQRLTNTSHALAERLRGDVVARAGFRLNCESAGGGALNLLREWQTCVEQLLAEAAEEGLLARRLVRADTVSAVVAATTGFELLGRRDPEWLSGQSLAAFWRVLLPRAATAAALTAVDPDGTCPSRAETRTPATTAG</sequence>
<dbReference type="InterPro" id="IPR009057">
    <property type="entry name" value="Homeodomain-like_sf"/>
</dbReference>
<dbReference type="GO" id="GO:0000976">
    <property type="term" value="F:transcription cis-regulatory region binding"/>
    <property type="evidence" value="ECO:0007669"/>
    <property type="project" value="TreeGrafter"/>
</dbReference>
<protein>
    <submittedName>
        <fullName evidence="6">TetR family transcriptional regulator</fullName>
    </submittedName>
</protein>
<dbReference type="InterPro" id="IPR047923">
    <property type="entry name" value="ArpA-like"/>
</dbReference>
<dbReference type="PANTHER" id="PTHR30055:SF234">
    <property type="entry name" value="HTH-TYPE TRANSCRIPTIONAL REGULATOR BETI"/>
    <property type="match status" value="1"/>
</dbReference>
<dbReference type="Proteomes" id="UP000302139">
    <property type="component" value="Unassembled WGS sequence"/>
</dbReference>
<evidence type="ECO:0000313" key="8">
    <source>
        <dbReference type="Proteomes" id="UP000299211"/>
    </source>
</evidence>
<feature type="DNA-binding region" description="H-T-H motif" evidence="4">
    <location>
        <begin position="31"/>
        <end position="50"/>
    </location>
</feature>
<dbReference type="InterPro" id="IPR036271">
    <property type="entry name" value="Tet_transcr_reg_TetR-rel_C_sf"/>
</dbReference>
<accession>A0A4D4LRN1</accession>
<evidence type="ECO:0000256" key="1">
    <source>
        <dbReference type="ARBA" id="ARBA00023015"/>
    </source>
</evidence>
<evidence type="ECO:0000313" key="6">
    <source>
        <dbReference type="EMBL" id="GDY63655.1"/>
    </source>
</evidence>
<dbReference type="PANTHER" id="PTHR30055">
    <property type="entry name" value="HTH-TYPE TRANSCRIPTIONAL REGULATOR RUTR"/>
    <property type="match status" value="1"/>
</dbReference>
<evidence type="ECO:0000313" key="7">
    <source>
        <dbReference type="EMBL" id="GDY76202.1"/>
    </source>
</evidence>
<dbReference type="SUPFAM" id="SSF46689">
    <property type="entry name" value="Homeodomain-like"/>
    <property type="match status" value="1"/>
</dbReference>
<gene>
    <name evidence="6" type="ORF">SAV14893_030480</name>
    <name evidence="7" type="ORF">SAV31267_056870</name>
</gene>